<dbReference type="GO" id="GO:0003677">
    <property type="term" value="F:DNA binding"/>
    <property type="evidence" value="ECO:0007669"/>
    <property type="project" value="UniProtKB-KW"/>
</dbReference>
<name>A0ABR7E3A7_9BACT</name>
<proteinExistence type="inferred from homology"/>
<evidence type="ECO:0000313" key="6">
    <source>
        <dbReference type="Proteomes" id="UP000644010"/>
    </source>
</evidence>
<dbReference type="Pfam" id="PF00216">
    <property type="entry name" value="Bac_DNA_binding"/>
    <property type="match status" value="1"/>
</dbReference>
<keyword evidence="3 5" id="KW-0238">DNA-binding</keyword>
<protein>
    <submittedName>
        <fullName evidence="5">HU family DNA-binding protein</fullName>
    </submittedName>
</protein>
<dbReference type="PANTHER" id="PTHR33175:SF3">
    <property type="entry name" value="DNA-BINDING PROTEIN HU-BETA"/>
    <property type="match status" value="1"/>
</dbReference>
<dbReference type="PROSITE" id="PS00045">
    <property type="entry name" value="HISTONE_LIKE"/>
    <property type="match status" value="1"/>
</dbReference>
<dbReference type="CDD" id="cd13832">
    <property type="entry name" value="IHF"/>
    <property type="match status" value="1"/>
</dbReference>
<dbReference type="Proteomes" id="UP000644010">
    <property type="component" value="Unassembled WGS sequence"/>
</dbReference>
<evidence type="ECO:0000256" key="4">
    <source>
        <dbReference type="RuleBase" id="RU003939"/>
    </source>
</evidence>
<keyword evidence="6" id="KW-1185">Reference proteome</keyword>
<dbReference type="Gene3D" id="4.10.520.10">
    <property type="entry name" value="IHF-like DNA-binding proteins"/>
    <property type="match status" value="1"/>
</dbReference>
<dbReference type="SMART" id="SM00411">
    <property type="entry name" value="BHL"/>
    <property type="match status" value="1"/>
</dbReference>
<comment type="similarity">
    <text evidence="1 4">Belongs to the bacterial histone-like protein family.</text>
</comment>
<organism evidence="5 6">
    <name type="scientific">Parabacteroides segnis</name>
    <dbReference type="NCBI Taxonomy" id="2763058"/>
    <lineage>
        <taxon>Bacteria</taxon>
        <taxon>Pseudomonadati</taxon>
        <taxon>Bacteroidota</taxon>
        <taxon>Bacteroidia</taxon>
        <taxon>Bacteroidales</taxon>
        <taxon>Tannerellaceae</taxon>
        <taxon>Parabacteroides</taxon>
    </lineage>
</organism>
<sequence>MNRTNLIKKIAGRLLIEEEEAALFIRVWEEEVENALIREGEVGLMGFGSFTLWKQTGRPGRNPRNNTSCMIAPRNSVKFKPGKFLLKHLNNQTEKTDEKGEEK</sequence>
<reference evidence="5 6" key="1">
    <citation type="submission" date="2020-08" db="EMBL/GenBank/DDBJ databases">
        <title>Genome public.</title>
        <authorList>
            <person name="Liu C."/>
            <person name="Sun Q."/>
        </authorList>
    </citation>
    <scope>NUCLEOTIDE SEQUENCE [LARGE SCALE GENOMIC DNA]</scope>
    <source>
        <strain evidence="5 6">BX2</strain>
    </source>
</reference>
<keyword evidence="2" id="KW-0226">DNA condensation</keyword>
<evidence type="ECO:0000256" key="3">
    <source>
        <dbReference type="ARBA" id="ARBA00023125"/>
    </source>
</evidence>
<evidence type="ECO:0000313" key="5">
    <source>
        <dbReference type="EMBL" id="MBC5643639.1"/>
    </source>
</evidence>
<dbReference type="EMBL" id="JACOOI010000012">
    <property type="protein sequence ID" value="MBC5643639.1"/>
    <property type="molecule type" value="Genomic_DNA"/>
</dbReference>
<evidence type="ECO:0000256" key="1">
    <source>
        <dbReference type="ARBA" id="ARBA00010529"/>
    </source>
</evidence>
<gene>
    <name evidence="5" type="ORF">H8S77_12160</name>
</gene>
<dbReference type="InterPro" id="IPR000119">
    <property type="entry name" value="Hist_DNA-bd"/>
</dbReference>
<dbReference type="RefSeq" id="WP_186959598.1">
    <property type="nucleotide sequence ID" value="NZ_JACOOI010000012.1"/>
</dbReference>
<dbReference type="InterPro" id="IPR010992">
    <property type="entry name" value="IHF-like_DNA-bd_dom_sf"/>
</dbReference>
<evidence type="ECO:0000256" key="2">
    <source>
        <dbReference type="ARBA" id="ARBA00023067"/>
    </source>
</evidence>
<dbReference type="PANTHER" id="PTHR33175">
    <property type="entry name" value="DNA-BINDING PROTEIN HU"/>
    <property type="match status" value="1"/>
</dbReference>
<dbReference type="PRINTS" id="PR01727">
    <property type="entry name" value="DNABINDINGHU"/>
</dbReference>
<comment type="caution">
    <text evidence="5">The sequence shown here is derived from an EMBL/GenBank/DDBJ whole genome shotgun (WGS) entry which is preliminary data.</text>
</comment>
<dbReference type="SUPFAM" id="SSF47729">
    <property type="entry name" value="IHF-like DNA-binding proteins"/>
    <property type="match status" value="1"/>
</dbReference>
<dbReference type="InterPro" id="IPR020816">
    <property type="entry name" value="Histone-like_DNA-bd_CS"/>
</dbReference>
<accession>A0ABR7E3A7</accession>